<proteinExistence type="predicted"/>
<evidence type="ECO:0008006" key="4">
    <source>
        <dbReference type="Google" id="ProtNLM"/>
    </source>
</evidence>
<dbReference type="EMBL" id="FUYM01000006">
    <property type="protein sequence ID" value="SKB81400.1"/>
    <property type="molecule type" value="Genomic_DNA"/>
</dbReference>
<evidence type="ECO:0000313" key="2">
    <source>
        <dbReference type="EMBL" id="SKB81400.1"/>
    </source>
</evidence>
<keyword evidence="1" id="KW-0812">Transmembrane</keyword>
<organism evidence="2 3">
    <name type="scientific">Rhizorhabdus histidinilytica</name>
    <dbReference type="NCBI Taxonomy" id="439228"/>
    <lineage>
        <taxon>Bacteria</taxon>
        <taxon>Pseudomonadati</taxon>
        <taxon>Pseudomonadota</taxon>
        <taxon>Alphaproteobacteria</taxon>
        <taxon>Sphingomonadales</taxon>
        <taxon>Sphingomonadaceae</taxon>
        <taxon>Rhizorhabdus</taxon>
    </lineage>
</organism>
<gene>
    <name evidence="2" type="ORF">SAMN06295920_106333</name>
</gene>
<evidence type="ECO:0000256" key="1">
    <source>
        <dbReference type="SAM" id="Phobius"/>
    </source>
</evidence>
<dbReference type="OrthoDB" id="118190at2"/>
<feature type="transmembrane region" description="Helical" evidence="1">
    <location>
        <begin position="92"/>
        <end position="111"/>
    </location>
</feature>
<evidence type="ECO:0000313" key="3">
    <source>
        <dbReference type="Proteomes" id="UP000189818"/>
    </source>
</evidence>
<reference evidence="3" key="1">
    <citation type="submission" date="2017-02" db="EMBL/GenBank/DDBJ databases">
        <authorList>
            <person name="Varghese N."/>
            <person name="Submissions S."/>
        </authorList>
    </citation>
    <scope>NUCLEOTIDE SEQUENCE [LARGE SCALE GENOMIC DNA]</scope>
    <source>
        <strain evidence="3">UM2</strain>
    </source>
</reference>
<accession>A0A1T5EC68</accession>
<feature type="transmembrane region" description="Helical" evidence="1">
    <location>
        <begin position="131"/>
        <end position="150"/>
    </location>
</feature>
<sequence length="154" mass="16605">MRPITRAIVTATALSGSLDLLSAFAFSAVKGVGPLRVLQGVAAGPFGDPMLQGASVPVALAGLIVHYALMTVMVTVFMIAASLLPFILRRPLLWGTLYGLGLYLVMYWIVLPLRWPELFPRTGAWDVGNALFSHLVCVGLPMGWVADRVLRKEA</sequence>
<dbReference type="AlphaFoldDB" id="A0A1T5EC68"/>
<keyword evidence="1" id="KW-0472">Membrane</keyword>
<feature type="transmembrane region" description="Helical" evidence="1">
    <location>
        <begin position="58"/>
        <end position="80"/>
    </location>
</feature>
<protein>
    <recommendedName>
        <fullName evidence="4">DUF1440 domain-containing protein</fullName>
    </recommendedName>
</protein>
<dbReference type="RefSeq" id="WP_079649065.1">
    <property type="nucleotide sequence ID" value="NZ_FUYM01000006.1"/>
</dbReference>
<dbReference type="Proteomes" id="UP000189818">
    <property type="component" value="Unassembled WGS sequence"/>
</dbReference>
<dbReference type="STRING" id="439228.SAMN06295920_106333"/>
<name>A0A1T5EC68_9SPHN</name>
<keyword evidence="1" id="KW-1133">Transmembrane helix</keyword>
<keyword evidence="3" id="KW-1185">Reference proteome</keyword>